<dbReference type="InterPro" id="IPR003126">
    <property type="entry name" value="Znf_UBR"/>
</dbReference>
<dbReference type="SUPFAM" id="SSF54736">
    <property type="entry name" value="ClpS-like"/>
    <property type="match status" value="1"/>
</dbReference>
<evidence type="ECO:0000256" key="4">
    <source>
        <dbReference type="ARBA" id="ARBA00022723"/>
    </source>
</evidence>
<dbReference type="SMART" id="SM00396">
    <property type="entry name" value="ZnF_UBR1"/>
    <property type="match status" value="1"/>
</dbReference>
<dbReference type="Pfam" id="PF02207">
    <property type="entry name" value="zf-UBR"/>
    <property type="match status" value="1"/>
</dbReference>
<dbReference type="InterPro" id="IPR036390">
    <property type="entry name" value="WH_DNA-bd_sf"/>
</dbReference>
<evidence type="ECO:0000256" key="10">
    <source>
        <dbReference type="RuleBase" id="RU366018"/>
    </source>
</evidence>
<evidence type="ECO:0000259" key="12">
    <source>
        <dbReference type="PROSITE" id="PS51157"/>
    </source>
</evidence>
<dbReference type="CDD" id="cd19673">
    <property type="entry name" value="UBR-box_UBR3"/>
    <property type="match status" value="1"/>
</dbReference>
<dbReference type="GO" id="GO:0016567">
    <property type="term" value="P:protein ubiquitination"/>
    <property type="evidence" value="ECO:0007669"/>
    <property type="project" value="UniProtKB-UniRule"/>
</dbReference>
<comment type="function">
    <text evidence="10">Ubiquitin ligase protein which is a component of the N-end rule pathway. Recognizes and binds to proteins bearing specific N-terminal residues that are destabilizing according to the N-end rule, leading to their ubiquitination and subsequent degradation.</text>
</comment>
<dbReference type="SUPFAM" id="SSF46785">
    <property type="entry name" value="Winged helix' DNA-binding domain"/>
    <property type="match status" value="1"/>
</dbReference>
<keyword evidence="6 10" id="KW-0833">Ubl conjugation pathway</keyword>
<feature type="region of interest" description="Disordered" evidence="11">
    <location>
        <begin position="1346"/>
        <end position="1366"/>
    </location>
</feature>
<dbReference type="GO" id="GO:0061630">
    <property type="term" value="F:ubiquitin protein ligase activity"/>
    <property type="evidence" value="ECO:0007669"/>
    <property type="project" value="UniProtKB-UniRule"/>
</dbReference>
<evidence type="ECO:0000256" key="5">
    <source>
        <dbReference type="ARBA" id="ARBA00022771"/>
    </source>
</evidence>
<protein>
    <recommendedName>
        <fullName evidence="10">E3 ubiquitin-protein ligase</fullName>
        <ecNumber evidence="10">2.3.2.27</ecNumber>
    </recommendedName>
</protein>
<dbReference type="EMBL" id="CP144525">
    <property type="protein sequence ID" value="WWC71596.1"/>
    <property type="molecule type" value="Genomic_DNA"/>
</dbReference>
<keyword evidence="14" id="KW-1185">Reference proteome</keyword>
<dbReference type="InterPro" id="IPR042065">
    <property type="entry name" value="E3_ELL-like"/>
</dbReference>
<evidence type="ECO:0000256" key="1">
    <source>
        <dbReference type="ARBA" id="ARBA00000900"/>
    </source>
</evidence>
<evidence type="ECO:0000256" key="11">
    <source>
        <dbReference type="SAM" id="MobiDB-lite"/>
    </source>
</evidence>
<keyword evidence="4 10" id="KW-0479">Metal-binding</keyword>
<comment type="catalytic activity">
    <reaction evidence="1 10">
        <text>S-ubiquitinyl-[E2 ubiquitin-conjugating enzyme]-L-cysteine + [acceptor protein]-L-lysine = [E2 ubiquitin-conjugating enzyme]-L-cysteine + N(6)-ubiquitinyl-[acceptor protein]-L-lysine.</text>
        <dbReference type="EC" id="2.3.2.27"/>
    </reaction>
</comment>
<reference evidence="13" key="1">
    <citation type="submission" date="2013-07" db="EMBL/GenBank/DDBJ databases">
        <authorList>
            <consortium name="The Broad Institute Genome Sequencing Platform"/>
            <person name="Cuomo C."/>
            <person name="Litvintseva A."/>
            <person name="Chen Y."/>
            <person name="Heitman J."/>
            <person name="Sun S."/>
            <person name="Springer D."/>
            <person name="Dromer F."/>
            <person name="Young S.K."/>
            <person name="Zeng Q."/>
            <person name="Gargeya S."/>
            <person name="Fitzgerald M."/>
            <person name="Abouelleil A."/>
            <person name="Alvarado L."/>
            <person name="Berlin A.M."/>
            <person name="Chapman S.B."/>
            <person name="Dewar J."/>
            <person name="Goldberg J."/>
            <person name="Griggs A."/>
            <person name="Gujja S."/>
            <person name="Hansen M."/>
            <person name="Howarth C."/>
            <person name="Imamovic A."/>
            <person name="Larimer J."/>
            <person name="McCowan C."/>
            <person name="Murphy C."/>
            <person name="Pearson M."/>
            <person name="Priest M."/>
            <person name="Roberts A."/>
            <person name="Saif S."/>
            <person name="Shea T."/>
            <person name="Sykes S."/>
            <person name="Wortman J."/>
            <person name="Nusbaum C."/>
            <person name="Birren B."/>
        </authorList>
    </citation>
    <scope>NUCLEOTIDE SEQUENCE</scope>
    <source>
        <strain evidence="13">CBS 10737</strain>
    </source>
</reference>
<dbReference type="GO" id="GO:0005737">
    <property type="term" value="C:cytoplasm"/>
    <property type="evidence" value="ECO:0007669"/>
    <property type="project" value="TreeGrafter"/>
</dbReference>
<feature type="compositionally biased region" description="Polar residues" evidence="11">
    <location>
        <begin position="48"/>
        <end position="66"/>
    </location>
</feature>
<comment type="pathway">
    <text evidence="2 10">Protein modification; protein ubiquitination.</text>
</comment>
<keyword evidence="7 10" id="KW-0862">Zinc</keyword>
<dbReference type="EC" id="2.3.2.27" evidence="10"/>
<dbReference type="GO" id="GO:0008270">
    <property type="term" value="F:zinc ion binding"/>
    <property type="evidence" value="ECO:0007669"/>
    <property type="project" value="UniProtKB-UniRule"/>
</dbReference>
<dbReference type="InterPro" id="IPR055194">
    <property type="entry name" value="UBR1-like_WH"/>
</dbReference>
<feature type="compositionally biased region" description="Basic and acidic residues" evidence="11">
    <location>
        <begin position="312"/>
        <end position="328"/>
    </location>
</feature>
<evidence type="ECO:0000256" key="6">
    <source>
        <dbReference type="ARBA" id="ARBA00022786"/>
    </source>
</evidence>
<comment type="similarity">
    <text evidence="8 10">Belongs to the E3 ubiquitin-protein ligase UBR1-like family.</text>
</comment>
<dbReference type="GO" id="GO:0000151">
    <property type="term" value="C:ubiquitin ligase complex"/>
    <property type="evidence" value="ECO:0007669"/>
    <property type="project" value="TreeGrafter"/>
</dbReference>
<accession>A0AAJ8MPY8</accession>
<evidence type="ECO:0000256" key="8">
    <source>
        <dbReference type="ARBA" id="ARBA00046341"/>
    </source>
</evidence>
<dbReference type="GeneID" id="30171912"/>
<feature type="compositionally biased region" description="Polar residues" evidence="11">
    <location>
        <begin position="1356"/>
        <end position="1366"/>
    </location>
</feature>
<dbReference type="CDD" id="cd16482">
    <property type="entry name" value="RING-H2_UBR1-like"/>
    <property type="match status" value="1"/>
</dbReference>
<feature type="domain" description="UBR-type" evidence="12">
    <location>
        <begin position="175"/>
        <end position="259"/>
    </location>
</feature>
<dbReference type="InterPro" id="IPR039164">
    <property type="entry name" value="UBR1-like"/>
</dbReference>
<dbReference type="Pfam" id="PF18995">
    <property type="entry name" value="PRT6_C"/>
    <property type="match status" value="1"/>
</dbReference>
<evidence type="ECO:0000256" key="7">
    <source>
        <dbReference type="ARBA" id="ARBA00022833"/>
    </source>
</evidence>
<dbReference type="PROSITE" id="PS51157">
    <property type="entry name" value="ZF_UBR"/>
    <property type="match status" value="1"/>
</dbReference>
<keyword evidence="5 10" id="KW-0863">Zinc-finger</keyword>
<dbReference type="Gene3D" id="1.10.10.2670">
    <property type="entry name" value="E3 ubiquitin-protein ligase"/>
    <property type="match status" value="1"/>
</dbReference>
<gene>
    <name evidence="13" type="ORF">I206_105554</name>
</gene>
<feature type="region of interest" description="Disordered" evidence="11">
    <location>
        <begin position="1"/>
        <end position="68"/>
    </location>
</feature>
<dbReference type="FunFam" id="2.10.110.30:FF:000002">
    <property type="entry name" value="Putative e3 ubiquitin-protein ligase ubr3"/>
    <property type="match status" value="1"/>
</dbReference>
<dbReference type="GO" id="GO:0071596">
    <property type="term" value="P:ubiquitin-dependent protein catabolic process via the N-end rule pathway"/>
    <property type="evidence" value="ECO:0007669"/>
    <property type="project" value="UniProtKB-UniRule"/>
</dbReference>
<organism evidence="13 14">
    <name type="scientific">Kwoniella pini CBS 10737</name>
    <dbReference type="NCBI Taxonomy" id="1296096"/>
    <lineage>
        <taxon>Eukaryota</taxon>
        <taxon>Fungi</taxon>
        <taxon>Dikarya</taxon>
        <taxon>Basidiomycota</taxon>
        <taxon>Agaricomycotina</taxon>
        <taxon>Tremellomycetes</taxon>
        <taxon>Tremellales</taxon>
        <taxon>Cryptococcaceae</taxon>
        <taxon>Kwoniella</taxon>
    </lineage>
</organism>
<name>A0AAJ8MPY8_9TREE</name>
<evidence type="ECO:0000313" key="13">
    <source>
        <dbReference type="EMBL" id="WWC71596.1"/>
    </source>
</evidence>
<sequence length="1986" mass="225396">MPGERFLPASFNPFSRSSGSSSSNPTSNPNNHDRIPPPAQPASSSSSTLLGSQRYASSSTSGTGTIPMTDPHRFLSEILATSHIQRDGRFSNSMKAALMRSLFQCIWQKQDWIKYFLPPDEDITIPSFSHLNDWLMNENDTFITKSWSLKEAQDKADASLLAKGKGSIRKVRNGTICGKVLNRFERTFTCKTCAINPSVVLCADCFQASNHEGHEVLFGQSYSFSASCDCGDPSAWRSSATINGNLNPGKAVGCSHHPPLAKNEKPTQTLKYEIPDNLLLSIHRTIVIILEFIIQTLQHSLLPSEYSSLPKTETELRDSDNPTGEAKERRSRGPWSVVMWQDEKHVLNEMTRQLRDALGIKWEVAEQWIREVDEVGRKVVLVSPNPVVAFHAANMIQQIDAPVSLRLALDTYREELVGVLISWLNDMVQCTVDGDDTVFKRMLAKALYEPRLRNSGVGAGTPLSTDLKDLEWGKIMGGHDTRRIDWLLQLDSRLWKKAKWEMRQIYCSVLLFDQDVRKDLASRFAMNYPRLVEHYLFQDRELDTNIIYSSAYLIFTNGAVCVHATTKGQLYNNVINVAHAWYTGQVIKTDGCDRLVVPPNYFDQNDPSAKGRMDVEVPAFRSKKGLALLGHLRSMVRYPEMRKLVVRQPQLFNRVLSFINMFVGLQPQRREQEEHVEYEVDWYRSFIILPDMAKLCREVGEIFQSGSPDNVLGSMVVVVNRILTDMMLMSNTLDKEKYKRPIEHDVQDVLYAGSRFSLIKQSISKIEAFSFHHFLNFLLAEMVKSSKDMFDPADGKLKGLHFKEVIEQFVLRANNPSDSERMKLLVIEWSIQTHVVLSQIRADMWKKNGAAMRMQHHHYREMTVREATIDQDFFILQLGLTIIDPLKFMVALIERYGLAQWFRGNPKNPDIWLHHSTEPKQRINLLEDFLLLVIHLVSYPAIIDGWSRDKITRKHIIHQLAVQPLTYSEIYKKLPERSQETSVTPILRSVADFREPTESSPGQYSLKDDLYDEIDPYWHYYTKNDQRGAMDHLVARAKKRNPSQSEEPLILPRPLELPRSGQPFSTIGDFLHTTVVSDIVYWTLSHCLHIGSADQWALIVHAATPAEIKTSPVIPTWDFVLDYTLHLIMIALSVAPKEFAENSLQIKGAEGDHSTFQNLWLMQTHTAYKPYKARVDYILDMIVKNLPMEYTVDYRANREAENLLELSSPTRKTDPKAAAAARQKAIMAAFAKQQQDFAAMMDDESGEEDESMMAEDETINEGEETYGQCIVCQEDITPRNPGGMMALLQPSRTLREAVHDRDWLEESLLAPTCLDKPTRYHRFAHEPIGRPHASIHPSWSITAAATQSSASDPITDLTSEPSSTQGYPSSALKFGVNMSACSHYMHESCMANYFDATKTRHTQQVQRHHPENAVRLEYMCPLCKSLGNVLIPVESSATIKKTPIVIKKDGEKPPSLSQMIRRVSSEGLLRVADSQRIWDHHFETGEVIPWFSDCVFSVHSLDHVHRRGNMRSTSRMADRMRGLIRPLSEQSQRIRGKKTHIYLPDDLVGYTVSMSEITQRGLGGPTSINGKQVLSVAEQIPELQLKLIKKLIGLLQLELDLYFGPNFDRTALRVGIFARFLPDWYRSSTLPSPLLLRRPLGMIVECAAIAPDLLQSVIVMAYFAELTRTMLGLSLFIKKSYAHPLKPPSPRSTPPEDETYADGLELFEGFRGIMLSVLRNAGPFADAEGVLNVISDEALSKLLYSHTLPFLRRAAIIYYAVSNQYPVSTPSNLEMIQSGNGKMSEYKKLLILLGIPSPKETLIDPTTTETPIVARWLTQWAHQGRILPTLEYPGTYELIRLPLKWEDLILKYQNEKCKKCKTKPTYPALCLFCGELLCLGGDCCSFGEEGECNLHMRECGAVVGMFVDIRRWVILYLYAGSGSFGHMPYLDQHGELDISMRRGHRQYVHIGRLDELRKATWLMHTIPHLTARKLELTSDGGGWGCL</sequence>
<evidence type="ECO:0000256" key="2">
    <source>
        <dbReference type="ARBA" id="ARBA00004906"/>
    </source>
</evidence>
<dbReference type="Gene3D" id="2.10.110.30">
    <property type="match status" value="1"/>
</dbReference>
<feature type="zinc finger region" description="UBR-type" evidence="9">
    <location>
        <begin position="175"/>
        <end position="259"/>
    </location>
</feature>
<feature type="compositionally biased region" description="Low complexity" evidence="11">
    <location>
        <begin position="10"/>
        <end position="30"/>
    </location>
</feature>
<dbReference type="InterPro" id="IPR044046">
    <property type="entry name" value="E3_ligase_UBR-like_C"/>
</dbReference>
<keyword evidence="3 10" id="KW-0808">Transferase</keyword>
<dbReference type="Proteomes" id="UP000094020">
    <property type="component" value="Chromosome 7"/>
</dbReference>
<dbReference type="PANTHER" id="PTHR21497">
    <property type="entry name" value="UBIQUITIN LIGASE E3 ALPHA-RELATED"/>
    <property type="match status" value="1"/>
</dbReference>
<reference evidence="13" key="2">
    <citation type="submission" date="2024-02" db="EMBL/GenBank/DDBJ databases">
        <title>Comparative genomics of Cryptococcus and Kwoniella reveals pathogenesis evolution and contrasting modes of karyotype evolution via chromosome fusion or intercentromeric recombination.</title>
        <authorList>
            <person name="Coelho M.A."/>
            <person name="David-Palma M."/>
            <person name="Shea T."/>
            <person name="Bowers K."/>
            <person name="McGinley-Smith S."/>
            <person name="Mohammad A.W."/>
            <person name="Gnirke A."/>
            <person name="Yurkov A.M."/>
            <person name="Nowrousian M."/>
            <person name="Sun S."/>
            <person name="Cuomo C.A."/>
            <person name="Heitman J."/>
        </authorList>
    </citation>
    <scope>NUCLEOTIDE SEQUENCE</scope>
    <source>
        <strain evidence="13">CBS 10737</strain>
    </source>
</reference>
<dbReference type="PANTHER" id="PTHR21497:SF24">
    <property type="entry name" value="E3 UBIQUITIN-PROTEIN LIGASE UBR1"/>
    <property type="match status" value="1"/>
</dbReference>
<dbReference type="RefSeq" id="XP_070059246.1">
    <property type="nucleotide sequence ID" value="XM_070203145.1"/>
</dbReference>
<evidence type="ECO:0000256" key="3">
    <source>
        <dbReference type="ARBA" id="ARBA00022679"/>
    </source>
</evidence>
<dbReference type="Pfam" id="PF22960">
    <property type="entry name" value="WHD_UBR1"/>
    <property type="match status" value="1"/>
</dbReference>
<proteinExistence type="inferred from homology"/>
<dbReference type="KEGG" id="kpin:30171912"/>
<feature type="region of interest" description="Disordered" evidence="11">
    <location>
        <begin position="309"/>
        <end position="332"/>
    </location>
</feature>
<evidence type="ECO:0000256" key="9">
    <source>
        <dbReference type="PROSITE-ProRule" id="PRU00508"/>
    </source>
</evidence>
<evidence type="ECO:0000313" key="14">
    <source>
        <dbReference type="Proteomes" id="UP000094020"/>
    </source>
</evidence>
<dbReference type="InterPro" id="IPR014719">
    <property type="entry name" value="Ribosomal_bL12_C/ClpS-like"/>
</dbReference>